<organism evidence="2 3">
    <name type="scientific">Parafrankia colletiae</name>
    <dbReference type="NCBI Taxonomy" id="573497"/>
    <lineage>
        <taxon>Bacteria</taxon>
        <taxon>Bacillati</taxon>
        <taxon>Actinomycetota</taxon>
        <taxon>Actinomycetes</taxon>
        <taxon>Frankiales</taxon>
        <taxon>Frankiaceae</taxon>
        <taxon>Parafrankia</taxon>
    </lineage>
</organism>
<evidence type="ECO:0000313" key="3">
    <source>
        <dbReference type="Proteomes" id="UP000179627"/>
    </source>
</evidence>
<dbReference type="PANTHER" id="PTHR12110">
    <property type="entry name" value="HYDROXYPYRUVATE ISOMERASE"/>
    <property type="match status" value="1"/>
</dbReference>
<dbReference type="PANTHER" id="PTHR12110:SF41">
    <property type="entry name" value="INOSOSE DEHYDRATASE"/>
    <property type="match status" value="1"/>
</dbReference>
<protein>
    <submittedName>
        <fullName evidence="2">Sugar phosphate isomerase</fullName>
    </submittedName>
</protein>
<dbReference type="Pfam" id="PF01261">
    <property type="entry name" value="AP_endonuc_2"/>
    <property type="match status" value="1"/>
</dbReference>
<feature type="domain" description="Xylose isomerase-like TIM barrel" evidence="1">
    <location>
        <begin position="12"/>
        <end position="153"/>
    </location>
</feature>
<sequence length="236" mass="25051">MTYRALSVGRVVELAARAGLGVVEWGADVHAPPGDTSALGEVRATTAAGGLSTCSYGSYWCAGRDDLSAFAETAAAATALDARRIRVWAGTEGSAGAQDRPSVVAALREAAQFAAGHGLQVALEFHPGTLADTADSTVRLLDEVGHDALSTYWQPPVNEPDAVALAGLRTVRDRVSAVHMFSWWPGWHRLPLTGRESLWREALALVGPVDLLLEFVPDDDPALLVGEARTLRTWLS</sequence>
<comment type="caution">
    <text evidence="2">The sequence shown here is derived from an EMBL/GenBank/DDBJ whole genome shotgun (WGS) entry which is preliminary data.</text>
</comment>
<dbReference type="EMBL" id="MBLM01000110">
    <property type="protein sequence ID" value="OHV37951.1"/>
    <property type="molecule type" value="Genomic_DNA"/>
</dbReference>
<reference evidence="3" key="1">
    <citation type="submission" date="2016-07" db="EMBL/GenBank/DDBJ databases">
        <title>Sequence Frankia sp. strain CcI1.17.</title>
        <authorList>
            <person name="Ghodhbane-Gtari F."/>
            <person name="Swanson E."/>
            <person name="Gueddou A."/>
            <person name="Morris K."/>
            <person name="Hezbri K."/>
            <person name="Ktari A."/>
            <person name="Nouioui I."/>
            <person name="Abebe-Akele F."/>
            <person name="Simpson S."/>
            <person name="Thomas K."/>
            <person name="Gtari M."/>
            <person name="Tisa L.S."/>
            <person name="Hurst S."/>
        </authorList>
    </citation>
    <scope>NUCLEOTIDE SEQUENCE [LARGE SCALE GENOMIC DNA]</scope>
    <source>
        <strain evidence="3">Cc1.17</strain>
    </source>
</reference>
<dbReference type="Proteomes" id="UP000179627">
    <property type="component" value="Unassembled WGS sequence"/>
</dbReference>
<accession>A0A1S1QWU7</accession>
<keyword evidence="3" id="KW-1185">Reference proteome</keyword>
<dbReference type="GO" id="GO:0016853">
    <property type="term" value="F:isomerase activity"/>
    <property type="evidence" value="ECO:0007669"/>
    <property type="project" value="UniProtKB-KW"/>
</dbReference>
<proteinExistence type="predicted"/>
<evidence type="ECO:0000313" key="2">
    <source>
        <dbReference type="EMBL" id="OHV37951.1"/>
    </source>
</evidence>
<dbReference type="InterPro" id="IPR036237">
    <property type="entry name" value="Xyl_isomerase-like_sf"/>
</dbReference>
<dbReference type="OrthoDB" id="9815124at2"/>
<dbReference type="InterPro" id="IPR050312">
    <property type="entry name" value="IolE/XylAMocC-like"/>
</dbReference>
<dbReference type="Gene3D" id="3.20.20.150">
    <property type="entry name" value="Divalent-metal-dependent TIM barrel enzymes"/>
    <property type="match status" value="1"/>
</dbReference>
<dbReference type="InterPro" id="IPR013022">
    <property type="entry name" value="Xyl_isomerase-like_TIM-brl"/>
</dbReference>
<gene>
    <name evidence="2" type="ORF">CC117_15850</name>
</gene>
<dbReference type="SUPFAM" id="SSF51658">
    <property type="entry name" value="Xylose isomerase-like"/>
    <property type="match status" value="1"/>
</dbReference>
<evidence type="ECO:0000259" key="1">
    <source>
        <dbReference type="Pfam" id="PF01261"/>
    </source>
</evidence>
<keyword evidence="2" id="KW-0413">Isomerase</keyword>
<name>A0A1S1QWU7_9ACTN</name>
<dbReference type="AlphaFoldDB" id="A0A1S1QWU7"/>